<keyword evidence="9 14" id="KW-0675">Receptor</keyword>
<dbReference type="Proteomes" id="UP000075243">
    <property type="component" value="Unassembled WGS sequence"/>
</dbReference>
<evidence type="ECO:0000256" key="10">
    <source>
        <dbReference type="ARBA" id="ARBA00023180"/>
    </source>
</evidence>
<evidence type="ECO:0000256" key="7">
    <source>
        <dbReference type="ARBA" id="ARBA00022989"/>
    </source>
</evidence>
<dbReference type="InterPro" id="IPR032675">
    <property type="entry name" value="LRR_dom_sf"/>
</dbReference>
<evidence type="ECO:0000256" key="12">
    <source>
        <dbReference type="SAM" id="SignalP"/>
    </source>
</evidence>
<keyword evidence="5 12" id="KW-0732">Signal</keyword>
<evidence type="ECO:0000256" key="2">
    <source>
        <dbReference type="ARBA" id="ARBA00004479"/>
    </source>
</evidence>
<proteinExistence type="predicted"/>
<sequence length="1009" mass="112613">MKSVGVCLLIFVLLQVVCCEGCWKEERKALLALNYRFGLPLSWHWDGPDCCQWEGVECNSSTGRVTKLNLYQDLRNNVNAFLNYSDFIVFKDLKSLNLSSTGIIGCGDNEGLGNLEVLDLSYNSLNKAASFLFCLNGLSSLKSLYISNNWFHATFNVFEILSSKLLNLEVLDISYNSLTNDILPSLEGFTSLKELYLAASQLNSDIHIQGLCSKLKNLEVLDLSNNNFNNSDIGSALSGLSSLKSLNLGYSRLTPRSIFKKNEGFSWPTNLEVLGLSSNSFTNKSLSFLSGLGSLKSLYLNDNLLEGSVDISGHKLNVLSLDNNMINGSKFRESLRAFSSVRVLSMSGNEIIGKVIAGDFCDLSNLDHLALNENYNLENEFFKSIGELTSLKVLSLSGCVINGTLPPAEWSKLKLEELDLSYNEFGGPLPSSFVNMKSLRMLELSHNHFTGQFDSNVASFTSLEYFGFIGNQFEVPISFISFANHSNLKFIYGEGNKVILDSQPSFHTWVPKFQLQVLSLSSTTDTNSLPLPKFLLYQNNLTSVDFTSCRLEGEFPHWLLENNTKLTELLIRNCSFKGLFQLPSHPLPSIRKIDVSDNNISGQIPSHNIRLILQNLQFLNLSGNHIQGFIPREFGQMNLLDTLDLSNNNLSGEIPKNISGDRSLLKILKLSNNKLYGPVFPTLKYLEELYLDGNSLYGNIPSSLFNSSLINLDISDNDLVGKLPSMVGNRSNLETLSLSNNHLKGSISRRLVVELKSLVYLDISHNILTGYLPKQLCQLVDISILDLSYNNFYGAIPNCLGNILAYMSGIDLSYNKLNGSIPSELGNLTRVRALNLSHNDLTGQIPATLSNLVQIESLDLSFNMLSDQIPPELSRLTSIEVFSVAHNNLSGETPERKGQFITFDESSYEGNPLLCGPPLPKSCYPYGKPPTIFPNGSNIDEDNANLVDMYVFWVSFVVSDTSVLLIIAVILYINAYWRQTWFYYMEQVISKCYFFIEDNLCRFSTFTNM</sequence>
<keyword evidence="8 11" id="KW-0472">Membrane</keyword>
<evidence type="ECO:0000259" key="13">
    <source>
        <dbReference type="Pfam" id="PF08263"/>
    </source>
</evidence>
<reference evidence="14" key="1">
    <citation type="journal article" date="2012" name="Nat. Biotechnol.">
        <title>Draft genome sequence of pigeonpea (Cajanus cajan), an orphan legume crop of resource-poor farmers.</title>
        <authorList>
            <person name="Varshney R.K."/>
            <person name="Chen W."/>
            <person name="Li Y."/>
            <person name="Bharti A.K."/>
            <person name="Saxena R.K."/>
            <person name="Schlueter J.A."/>
            <person name="Donoghue M.T."/>
            <person name="Azam S."/>
            <person name="Fan G."/>
            <person name="Whaley A.M."/>
            <person name="Farmer A.D."/>
            <person name="Sheridan J."/>
            <person name="Iwata A."/>
            <person name="Tuteja R."/>
            <person name="Penmetsa R.V."/>
            <person name="Wu W."/>
            <person name="Upadhyaya H.D."/>
            <person name="Yang S.P."/>
            <person name="Shah T."/>
            <person name="Saxena K.B."/>
            <person name="Michael T."/>
            <person name="McCombie W.R."/>
            <person name="Yang B."/>
            <person name="Zhang G."/>
            <person name="Yang H."/>
            <person name="Wang J."/>
            <person name="Spillane C."/>
            <person name="Cook D.R."/>
            <person name="May G.D."/>
            <person name="Xu X."/>
            <person name="Jackson S.A."/>
        </authorList>
    </citation>
    <scope>NUCLEOTIDE SEQUENCE [LARGE SCALE GENOMIC DNA]</scope>
</reference>
<dbReference type="GO" id="GO:0016301">
    <property type="term" value="F:kinase activity"/>
    <property type="evidence" value="ECO:0007669"/>
    <property type="project" value="UniProtKB-KW"/>
</dbReference>
<keyword evidence="15" id="KW-1185">Reference proteome</keyword>
<keyword evidence="3" id="KW-0433">Leucine-rich repeat</keyword>
<evidence type="ECO:0000256" key="6">
    <source>
        <dbReference type="ARBA" id="ARBA00022737"/>
    </source>
</evidence>
<evidence type="ECO:0000313" key="14">
    <source>
        <dbReference type="EMBL" id="KYP40853.1"/>
    </source>
</evidence>
<dbReference type="SUPFAM" id="SSF52047">
    <property type="entry name" value="RNI-like"/>
    <property type="match status" value="1"/>
</dbReference>
<evidence type="ECO:0000256" key="9">
    <source>
        <dbReference type="ARBA" id="ARBA00023170"/>
    </source>
</evidence>
<dbReference type="SMART" id="SM00368">
    <property type="entry name" value="LRR_RI"/>
    <property type="match status" value="5"/>
</dbReference>
<dbReference type="SUPFAM" id="SSF52058">
    <property type="entry name" value="L domain-like"/>
    <property type="match status" value="2"/>
</dbReference>
<evidence type="ECO:0000256" key="5">
    <source>
        <dbReference type="ARBA" id="ARBA00022729"/>
    </source>
</evidence>
<dbReference type="Gene3D" id="3.80.10.10">
    <property type="entry name" value="Ribonuclease Inhibitor"/>
    <property type="match status" value="4"/>
</dbReference>
<evidence type="ECO:0000313" key="15">
    <source>
        <dbReference type="Proteomes" id="UP000075243"/>
    </source>
</evidence>
<name>A0A151REG0_CAJCA</name>
<evidence type="ECO:0000256" key="11">
    <source>
        <dbReference type="SAM" id="Phobius"/>
    </source>
</evidence>
<dbReference type="STRING" id="3821.A0A151REG0"/>
<dbReference type="PROSITE" id="PS51450">
    <property type="entry name" value="LRR"/>
    <property type="match status" value="2"/>
</dbReference>
<dbReference type="PANTHER" id="PTHR27000">
    <property type="entry name" value="LEUCINE-RICH REPEAT RECEPTOR-LIKE PROTEIN KINASE FAMILY PROTEIN-RELATED"/>
    <property type="match status" value="1"/>
</dbReference>
<gene>
    <name evidence="14" type="ORF">KK1_037777</name>
</gene>
<dbReference type="InterPro" id="IPR001611">
    <property type="entry name" value="Leu-rich_rpt"/>
</dbReference>
<dbReference type="InterPro" id="IPR003591">
    <property type="entry name" value="Leu-rich_rpt_typical-subtyp"/>
</dbReference>
<dbReference type="SMART" id="SM00369">
    <property type="entry name" value="LRR_TYP"/>
    <property type="match status" value="12"/>
</dbReference>
<keyword evidence="7 11" id="KW-1133">Transmembrane helix</keyword>
<dbReference type="FunFam" id="3.80.10.10:FF:000095">
    <property type="entry name" value="LRR receptor-like serine/threonine-protein kinase GSO1"/>
    <property type="match status" value="1"/>
</dbReference>
<dbReference type="InterPro" id="IPR013210">
    <property type="entry name" value="LRR_N_plant-typ"/>
</dbReference>
<dbReference type="PANTHER" id="PTHR27000:SF803">
    <property type="entry name" value="RECEPTOR-LIKE PROTEIN 45"/>
    <property type="match status" value="1"/>
</dbReference>
<keyword evidence="6" id="KW-0677">Repeat</keyword>
<dbReference type="AlphaFoldDB" id="A0A151REG0"/>
<dbReference type="Gramene" id="C.cajan_37039.t">
    <property type="protein sequence ID" value="C.cajan_37039.t"/>
    <property type="gene ID" value="C.cajan_37039"/>
</dbReference>
<dbReference type="SMART" id="SM00365">
    <property type="entry name" value="LRR_SD22"/>
    <property type="match status" value="7"/>
</dbReference>
<feature type="chain" id="PRO_5007587884" evidence="12">
    <location>
        <begin position="20"/>
        <end position="1009"/>
    </location>
</feature>
<evidence type="ECO:0000256" key="1">
    <source>
        <dbReference type="ARBA" id="ARBA00004162"/>
    </source>
</evidence>
<dbReference type="Pfam" id="PF13855">
    <property type="entry name" value="LRR_8"/>
    <property type="match status" value="3"/>
</dbReference>
<dbReference type="FunFam" id="3.80.10.10:FF:000041">
    <property type="entry name" value="LRR receptor-like serine/threonine-protein kinase ERECTA"/>
    <property type="match status" value="1"/>
</dbReference>
<evidence type="ECO:0000256" key="3">
    <source>
        <dbReference type="ARBA" id="ARBA00022614"/>
    </source>
</evidence>
<keyword evidence="14" id="KW-0808">Transferase</keyword>
<dbReference type="Pfam" id="PF08263">
    <property type="entry name" value="LRRNT_2"/>
    <property type="match status" value="1"/>
</dbReference>
<evidence type="ECO:0000256" key="4">
    <source>
        <dbReference type="ARBA" id="ARBA00022692"/>
    </source>
</evidence>
<dbReference type="Pfam" id="PF00560">
    <property type="entry name" value="LRR_1"/>
    <property type="match status" value="6"/>
</dbReference>
<keyword evidence="4 11" id="KW-0812">Transmembrane</keyword>
<feature type="signal peptide" evidence="12">
    <location>
        <begin position="1"/>
        <end position="19"/>
    </location>
</feature>
<feature type="domain" description="Leucine-rich repeat-containing N-terminal plant-type" evidence="13">
    <location>
        <begin position="26"/>
        <end position="59"/>
    </location>
</feature>
<keyword evidence="10" id="KW-0325">Glycoprotein</keyword>
<keyword evidence="14" id="KW-0418">Kinase</keyword>
<organism evidence="14 15">
    <name type="scientific">Cajanus cajan</name>
    <name type="common">Pigeon pea</name>
    <name type="synonym">Cajanus indicus</name>
    <dbReference type="NCBI Taxonomy" id="3821"/>
    <lineage>
        <taxon>Eukaryota</taxon>
        <taxon>Viridiplantae</taxon>
        <taxon>Streptophyta</taxon>
        <taxon>Embryophyta</taxon>
        <taxon>Tracheophyta</taxon>
        <taxon>Spermatophyta</taxon>
        <taxon>Magnoliopsida</taxon>
        <taxon>eudicotyledons</taxon>
        <taxon>Gunneridae</taxon>
        <taxon>Pentapetalae</taxon>
        <taxon>rosids</taxon>
        <taxon>fabids</taxon>
        <taxon>Fabales</taxon>
        <taxon>Fabaceae</taxon>
        <taxon>Papilionoideae</taxon>
        <taxon>50 kb inversion clade</taxon>
        <taxon>NPAAA clade</taxon>
        <taxon>indigoferoid/millettioid clade</taxon>
        <taxon>Phaseoleae</taxon>
        <taxon>Cajanus</taxon>
    </lineage>
</organism>
<dbReference type="OMA" id="DMYVFWV"/>
<dbReference type="EMBL" id="KQ483809">
    <property type="protein sequence ID" value="KYP40853.1"/>
    <property type="molecule type" value="Genomic_DNA"/>
</dbReference>
<protein>
    <submittedName>
        <fullName evidence="14">LRR receptor-like serine/threonine-protein kinase FLS2</fullName>
    </submittedName>
</protein>
<accession>A0A151REG0</accession>
<feature type="transmembrane region" description="Helical" evidence="11">
    <location>
        <begin position="950"/>
        <end position="973"/>
    </location>
</feature>
<evidence type="ECO:0000256" key="8">
    <source>
        <dbReference type="ARBA" id="ARBA00023136"/>
    </source>
</evidence>
<dbReference type="GO" id="GO:0005886">
    <property type="term" value="C:plasma membrane"/>
    <property type="evidence" value="ECO:0007669"/>
    <property type="project" value="UniProtKB-SubCell"/>
</dbReference>
<comment type="subcellular location">
    <subcellularLocation>
        <location evidence="1">Cell membrane</location>
        <topology evidence="1">Single-pass membrane protein</topology>
    </subcellularLocation>
    <subcellularLocation>
        <location evidence="2">Membrane</location>
        <topology evidence="2">Single-pass type I membrane protein</topology>
    </subcellularLocation>
</comment>